<dbReference type="InterPro" id="IPR050457">
    <property type="entry name" value="ZnFinger_BTB_dom_contain"/>
</dbReference>
<dbReference type="InterPro" id="IPR000210">
    <property type="entry name" value="BTB/POZ_dom"/>
</dbReference>
<feature type="region of interest" description="Disordered" evidence="2">
    <location>
        <begin position="134"/>
        <end position="184"/>
    </location>
</feature>
<dbReference type="InParanoid" id="A0A6J2UMT2"/>
<protein>
    <submittedName>
        <fullName evidence="6">Zinc finger and BTB domain-containing protein 3</fullName>
    </submittedName>
</protein>
<feature type="domain" description="C2H2-type" evidence="4">
    <location>
        <begin position="567"/>
        <end position="594"/>
    </location>
</feature>
<dbReference type="InterPro" id="IPR036236">
    <property type="entry name" value="Znf_C2H2_sf"/>
</dbReference>
<dbReference type="Pfam" id="PF00651">
    <property type="entry name" value="BTB"/>
    <property type="match status" value="1"/>
</dbReference>
<keyword evidence="1" id="KW-0479">Metal-binding</keyword>
<dbReference type="PROSITE" id="PS50097">
    <property type="entry name" value="BTB"/>
    <property type="match status" value="1"/>
</dbReference>
<sequence length="645" mass="69342">MVDMEFPGHSQQLLASLRSQRLQGFLCDCAVQVGNTRFLAHRAVLASCSPFFHMFYSEHPVGNTSSVNGGPRRDTVTINGEIVTPPAFGLLLDFMYEGVLRLSAHPPPEDVLAAASFLHMNDVVQVCKKRLQGRGLAEADSTKSEEGGNESREDGGVLEGSSRNEISSGNTRRGAEGKGLGSGERAGIANAATVTMSGTSSATAQCPQPSQFASVRMENKSESHAAQTLQMNLDEPEKLNSSGSVSPDVADTTQPGMDSVPAGGDCGPALSSYNSSPGLVRAGLSGHSASQESALSSPCSTTEMYCNTNNNPSSSSSSSSSSLLQPSQALVGAEPQTCVSAVAALSHTDNNSSASSEHDDLSVPSESNSVFAQGLSPQAQTSALQHGNSGATNSSALQHTQNSHEESQGQSLDRVWSTDNEEPRSHFQGSDSTTDKGRGWNEEDKYGVKVKVEAIVISDEEQDDVEETLVRVGERKRVLEIDEYGDSSHDVEELAATHFLASQPLLHVSSHQEPLSFPLSPQGPNASTDSVSFHASLFPSTSRQSEQQAIYFEEFQDSLGNYVEDVPTCNMCGKTFSCAYTLRRHATVHTRERPYECRYCYRSYTQSGDLYRHIRKAHDHDLPAKRNRTESDLSQTQPPPQPPQT</sequence>
<dbReference type="InterPro" id="IPR011333">
    <property type="entry name" value="SKP1/BTB/POZ_sf"/>
</dbReference>
<dbReference type="PROSITE" id="PS00028">
    <property type="entry name" value="ZINC_FINGER_C2H2_1"/>
    <property type="match status" value="2"/>
</dbReference>
<dbReference type="Gene3D" id="3.30.160.60">
    <property type="entry name" value="Classic Zinc Finger"/>
    <property type="match status" value="2"/>
</dbReference>
<proteinExistence type="predicted"/>
<dbReference type="RefSeq" id="XP_030620567.1">
    <property type="nucleotide sequence ID" value="XM_030764707.1"/>
</dbReference>
<feature type="region of interest" description="Disordered" evidence="2">
    <location>
        <begin position="236"/>
        <end position="271"/>
    </location>
</feature>
<name>A0A6J2UMT2_CHACN</name>
<dbReference type="AlphaFoldDB" id="A0A6J2UMT2"/>
<dbReference type="InterPro" id="IPR013087">
    <property type="entry name" value="Znf_C2H2_type"/>
</dbReference>
<feature type="compositionally biased region" description="Low complexity" evidence="2">
    <location>
        <begin position="312"/>
        <end position="328"/>
    </location>
</feature>
<feature type="region of interest" description="Disordered" evidence="2">
    <location>
        <begin position="619"/>
        <end position="645"/>
    </location>
</feature>
<dbReference type="CTD" id="79842"/>
<organism evidence="5 6">
    <name type="scientific">Chanos chanos</name>
    <name type="common">Milkfish</name>
    <name type="synonym">Mugil chanos</name>
    <dbReference type="NCBI Taxonomy" id="29144"/>
    <lineage>
        <taxon>Eukaryota</taxon>
        <taxon>Metazoa</taxon>
        <taxon>Chordata</taxon>
        <taxon>Craniata</taxon>
        <taxon>Vertebrata</taxon>
        <taxon>Euteleostomi</taxon>
        <taxon>Actinopterygii</taxon>
        <taxon>Neopterygii</taxon>
        <taxon>Teleostei</taxon>
        <taxon>Ostariophysi</taxon>
        <taxon>Gonorynchiformes</taxon>
        <taxon>Chanidae</taxon>
        <taxon>Chanos</taxon>
    </lineage>
</organism>
<feature type="region of interest" description="Disordered" evidence="2">
    <location>
        <begin position="377"/>
        <end position="441"/>
    </location>
</feature>
<feature type="region of interest" description="Disordered" evidence="2">
    <location>
        <begin position="306"/>
        <end position="329"/>
    </location>
</feature>
<evidence type="ECO:0000259" key="4">
    <source>
        <dbReference type="PROSITE" id="PS50157"/>
    </source>
</evidence>
<dbReference type="Proteomes" id="UP000504632">
    <property type="component" value="Chromosome 2"/>
</dbReference>
<dbReference type="SMART" id="SM00355">
    <property type="entry name" value="ZnF_C2H2"/>
    <property type="match status" value="2"/>
</dbReference>
<dbReference type="FunFam" id="3.30.160.60:FF:000114">
    <property type="entry name" value="Zinc finger and BTB domain-containing protein 18"/>
    <property type="match status" value="1"/>
</dbReference>
<dbReference type="PROSITE" id="PS50157">
    <property type="entry name" value="ZINC_FINGER_C2H2_2"/>
    <property type="match status" value="2"/>
</dbReference>
<feature type="compositionally biased region" description="Polar residues" evidence="2">
    <location>
        <begin position="239"/>
        <end position="256"/>
    </location>
</feature>
<evidence type="ECO:0000256" key="1">
    <source>
        <dbReference type="PROSITE-ProRule" id="PRU00042"/>
    </source>
</evidence>
<evidence type="ECO:0000313" key="5">
    <source>
        <dbReference type="Proteomes" id="UP000504632"/>
    </source>
</evidence>
<dbReference type="FunCoup" id="A0A6J2UMT2">
    <property type="interactions" value="764"/>
</dbReference>
<dbReference type="PANTHER" id="PTHR46105">
    <property type="entry name" value="AGAP004733-PA"/>
    <property type="match status" value="1"/>
</dbReference>
<feature type="domain" description="BTB" evidence="3">
    <location>
        <begin position="27"/>
        <end position="104"/>
    </location>
</feature>
<evidence type="ECO:0000313" key="6">
    <source>
        <dbReference type="RefSeq" id="XP_030620567.1"/>
    </source>
</evidence>
<dbReference type="GO" id="GO:0000978">
    <property type="term" value="F:RNA polymerase II cis-regulatory region sequence-specific DNA binding"/>
    <property type="evidence" value="ECO:0007669"/>
    <property type="project" value="TreeGrafter"/>
</dbReference>
<feature type="domain" description="C2H2-type" evidence="4">
    <location>
        <begin position="595"/>
        <end position="623"/>
    </location>
</feature>
<feature type="compositionally biased region" description="Basic and acidic residues" evidence="2">
    <location>
        <begin position="619"/>
        <end position="631"/>
    </location>
</feature>
<feature type="region of interest" description="Disordered" evidence="2">
    <location>
        <begin position="349"/>
        <end position="368"/>
    </location>
</feature>
<dbReference type="Gene3D" id="3.30.710.10">
    <property type="entry name" value="Potassium Channel Kv1.1, Chain A"/>
    <property type="match status" value="1"/>
</dbReference>
<dbReference type="GO" id="GO:0008270">
    <property type="term" value="F:zinc ion binding"/>
    <property type="evidence" value="ECO:0007669"/>
    <property type="project" value="UniProtKB-KW"/>
</dbReference>
<dbReference type="Pfam" id="PF00096">
    <property type="entry name" value="zf-C2H2"/>
    <property type="match status" value="1"/>
</dbReference>
<dbReference type="SMART" id="SM00225">
    <property type="entry name" value="BTB"/>
    <property type="match status" value="1"/>
</dbReference>
<keyword evidence="1" id="KW-0863">Zinc-finger</keyword>
<feature type="compositionally biased region" description="Polar residues" evidence="2">
    <location>
        <begin position="377"/>
        <end position="401"/>
    </location>
</feature>
<feature type="compositionally biased region" description="Polar residues" evidence="2">
    <location>
        <begin position="161"/>
        <end position="171"/>
    </location>
</feature>
<dbReference type="FunFam" id="3.30.160.60:FF:000892">
    <property type="entry name" value="zinc finger and BTB domain-containing protein 3"/>
    <property type="match status" value="1"/>
</dbReference>
<feature type="compositionally biased region" description="Basic and acidic residues" evidence="2">
    <location>
        <begin position="140"/>
        <end position="155"/>
    </location>
</feature>
<keyword evidence="1" id="KW-0862">Zinc</keyword>
<dbReference type="SUPFAM" id="SSF54695">
    <property type="entry name" value="POZ domain"/>
    <property type="match status" value="1"/>
</dbReference>
<accession>A0A6J2UMT2</accession>
<dbReference type="GO" id="GO:0000981">
    <property type="term" value="F:DNA-binding transcription factor activity, RNA polymerase II-specific"/>
    <property type="evidence" value="ECO:0007669"/>
    <property type="project" value="TreeGrafter"/>
</dbReference>
<reference evidence="6" key="1">
    <citation type="submission" date="2025-08" db="UniProtKB">
        <authorList>
            <consortium name="RefSeq"/>
        </authorList>
    </citation>
    <scope>IDENTIFICATION</scope>
</reference>
<dbReference type="PANTHER" id="PTHR46105:SF28">
    <property type="entry name" value="ZINC FINGER PROTEIN 37-LIKE"/>
    <property type="match status" value="1"/>
</dbReference>
<keyword evidence="5" id="KW-1185">Reference proteome</keyword>
<gene>
    <name evidence="6" type="primary">zbtb3</name>
</gene>
<dbReference type="GeneID" id="115804331"/>
<dbReference type="OrthoDB" id="6077919at2759"/>
<evidence type="ECO:0000259" key="3">
    <source>
        <dbReference type="PROSITE" id="PS50097"/>
    </source>
</evidence>
<evidence type="ECO:0000256" key="2">
    <source>
        <dbReference type="SAM" id="MobiDB-lite"/>
    </source>
</evidence>
<dbReference type="SUPFAM" id="SSF57667">
    <property type="entry name" value="beta-beta-alpha zinc fingers"/>
    <property type="match status" value="1"/>
</dbReference>